<dbReference type="InterPro" id="IPR050300">
    <property type="entry name" value="GDXG_lipolytic_enzyme"/>
</dbReference>
<name>D6ZCB0_SEGRD</name>
<dbReference type="InterPro" id="IPR013094">
    <property type="entry name" value="AB_hydrolase_3"/>
</dbReference>
<dbReference type="eggNOG" id="COG0657">
    <property type="taxonomic scope" value="Bacteria"/>
</dbReference>
<proteinExistence type="inferred from homology"/>
<dbReference type="EMBL" id="CP001958">
    <property type="protein sequence ID" value="ADG99079.1"/>
    <property type="molecule type" value="Genomic_DNA"/>
</dbReference>
<dbReference type="PANTHER" id="PTHR48081:SF30">
    <property type="entry name" value="ACETYL-HYDROLASE LIPR-RELATED"/>
    <property type="match status" value="1"/>
</dbReference>
<dbReference type="AlphaFoldDB" id="D6ZCB0"/>
<feature type="domain" description="Alpha/beta hydrolase fold-3" evidence="4">
    <location>
        <begin position="102"/>
        <end position="300"/>
    </location>
</feature>
<dbReference type="STRING" id="640132.Srot_2645"/>
<keyword evidence="6" id="KW-1185">Reference proteome</keyword>
<dbReference type="PANTHER" id="PTHR48081">
    <property type="entry name" value="AB HYDROLASE SUPERFAMILY PROTEIN C4A8.06C"/>
    <property type="match status" value="1"/>
</dbReference>
<keyword evidence="2 5" id="KW-0378">Hydrolase</keyword>
<reference evidence="5 6" key="1">
    <citation type="journal article" date="2010" name="Stand. Genomic Sci.">
        <title>Complete genome sequence of Segniliparus rotundus type strain (CDC 1076).</title>
        <authorList>
            <person name="Sikorski J."/>
            <person name="Lapidus A."/>
            <person name="Copeland A."/>
            <person name="Misra M."/>
            <person name="Glavina Del Rio T."/>
            <person name="Nolan M."/>
            <person name="Lucas S."/>
            <person name="Chen F."/>
            <person name="Tice H."/>
            <person name="Cheng J.F."/>
            <person name="Jando M."/>
            <person name="Schneider S."/>
            <person name="Bruce D."/>
            <person name="Goodwin L."/>
            <person name="Pitluck S."/>
            <person name="Liolios K."/>
            <person name="Mikhailova N."/>
            <person name="Pati A."/>
            <person name="Ivanova N."/>
            <person name="Mavromatis K."/>
            <person name="Chen A."/>
            <person name="Palaniappan K."/>
            <person name="Chertkov O."/>
            <person name="Land M."/>
            <person name="Hauser L."/>
            <person name="Chang Y.J."/>
            <person name="Jeffries C.D."/>
            <person name="Brettin T."/>
            <person name="Detter J.C."/>
            <person name="Han C."/>
            <person name="Rohde M."/>
            <person name="Goker M."/>
            <person name="Bristow J."/>
            <person name="Eisen J.A."/>
            <person name="Markowitz V."/>
            <person name="Hugenholtz P."/>
            <person name="Kyrpides N.C."/>
            <person name="Klenk H.P."/>
        </authorList>
    </citation>
    <scope>NUCLEOTIDE SEQUENCE [LARGE SCALE GENOMIC DNA]</scope>
    <source>
        <strain evidence="6">ATCC BAA-972 / CDC 1076 / CIP 108378 / DSM 44985 / JCM 13578</strain>
    </source>
</reference>
<dbReference type="KEGG" id="srt:Srot_2645"/>
<dbReference type="OrthoDB" id="128186at2"/>
<dbReference type="InterPro" id="IPR029058">
    <property type="entry name" value="AB_hydrolase_fold"/>
</dbReference>
<dbReference type="HOGENOM" id="CLU_012494_13_0_11"/>
<dbReference type="Pfam" id="PF07859">
    <property type="entry name" value="Abhydrolase_3"/>
    <property type="match status" value="1"/>
</dbReference>
<dbReference type="InterPro" id="IPR033140">
    <property type="entry name" value="Lipase_GDXG_put_SER_AS"/>
</dbReference>
<feature type="active site" evidence="3">
    <location>
        <position position="176"/>
    </location>
</feature>
<gene>
    <name evidence="5" type="ordered locus">Srot_2645</name>
</gene>
<protein>
    <submittedName>
        <fullName evidence="5">Alpha/beta hydrolase fold-3 domain protein</fullName>
    </submittedName>
</protein>
<dbReference type="Proteomes" id="UP000002247">
    <property type="component" value="Chromosome"/>
</dbReference>
<comment type="similarity">
    <text evidence="1">Belongs to the 'GDXG' lipolytic enzyme family.</text>
</comment>
<dbReference type="PROSITE" id="PS01174">
    <property type="entry name" value="LIPASE_GDXG_SER"/>
    <property type="match status" value="1"/>
</dbReference>
<evidence type="ECO:0000259" key="4">
    <source>
        <dbReference type="Pfam" id="PF07859"/>
    </source>
</evidence>
<evidence type="ECO:0000256" key="3">
    <source>
        <dbReference type="PROSITE-ProRule" id="PRU10038"/>
    </source>
</evidence>
<evidence type="ECO:0000313" key="5">
    <source>
        <dbReference type="EMBL" id="ADG99079.1"/>
    </source>
</evidence>
<accession>D6ZCB0</accession>
<dbReference type="RefSeq" id="WP_013139528.1">
    <property type="nucleotide sequence ID" value="NC_014168.1"/>
</dbReference>
<evidence type="ECO:0000313" key="6">
    <source>
        <dbReference type="Proteomes" id="UP000002247"/>
    </source>
</evidence>
<dbReference type="SUPFAM" id="SSF53474">
    <property type="entry name" value="alpha/beta-Hydrolases"/>
    <property type="match status" value="1"/>
</dbReference>
<dbReference type="Gene3D" id="3.40.50.1820">
    <property type="entry name" value="alpha/beta hydrolase"/>
    <property type="match status" value="1"/>
</dbReference>
<evidence type="ECO:0000256" key="2">
    <source>
        <dbReference type="ARBA" id="ARBA00022801"/>
    </source>
</evidence>
<evidence type="ECO:0000256" key="1">
    <source>
        <dbReference type="ARBA" id="ARBA00010515"/>
    </source>
</evidence>
<sequence>MRDTGSSVERFSPPSTSAQRINFVLRYAVRPLLAQLLSGLALLEEWAPVGHRAQLWHSGARRVLQLASAWIPSPRGVARSALTIRGVPVEQSVPTRPSGTTVLYLHGGAFVICGPSTHRRLVGQLAQDCGATVLAPDYRMLPQIPFTEILDDCVNVYRQMLDDGFDPKKVVIAGDSAGGYLTLATAQALRDAGLPLPAGLVAIAPWLDLRRSLRGEDRSSEVLIPWRQAQLVVQKLIAPLGPLALANPADGDLAGLPPTLVQVSAAELLFRDSTYLADRLAEAGVRTRLEIWHGQIHVFQALPDLNPDARRAIGNIAGFIRQVTAQTQPSA</sequence>
<dbReference type="GO" id="GO:0004806">
    <property type="term" value="F:triacylglycerol lipase activity"/>
    <property type="evidence" value="ECO:0007669"/>
    <property type="project" value="TreeGrafter"/>
</dbReference>
<organism evidence="5 6">
    <name type="scientific">Segniliparus rotundus (strain ATCC BAA-972 / CDC 1076 / CIP 108378 / DSM 44985 / JCM 13578)</name>
    <dbReference type="NCBI Taxonomy" id="640132"/>
    <lineage>
        <taxon>Bacteria</taxon>
        <taxon>Bacillati</taxon>
        <taxon>Actinomycetota</taxon>
        <taxon>Actinomycetes</taxon>
        <taxon>Mycobacteriales</taxon>
        <taxon>Segniliparaceae</taxon>
        <taxon>Segniliparus</taxon>
    </lineage>
</organism>